<dbReference type="PRINTS" id="PR00106">
    <property type="entry name" value="DNAPOLB"/>
</dbReference>
<dbReference type="InterPro" id="IPR006172">
    <property type="entry name" value="DNA-dir_DNA_pol_B"/>
</dbReference>
<protein>
    <recommendedName>
        <fullName evidence="13">DNA polymerase</fullName>
        <ecNumber evidence="13">2.7.7.7</ecNumber>
    </recommendedName>
</protein>
<dbReference type="Gene3D" id="1.10.132.60">
    <property type="entry name" value="DNA polymerase family B, C-terminal domain"/>
    <property type="match status" value="1"/>
</dbReference>
<dbReference type="PANTHER" id="PTHR45812">
    <property type="entry name" value="DNA POLYMERASE ZETA CATALYTIC SUBUNIT"/>
    <property type="match status" value="1"/>
</dbReference>
<evidence type="ECO:0000256" key="11">
    <source>
        <dbReference type="ARBA" id="ARBA00023204"/>
    </source>
</evidence>
<evidence type="ECO:0000313" key="19">
    <source>
        <dbReference type="WBParaSite" id="SPAL_0001270500.1"/>
    </source>
</evidence>
<dbReference type="SUPFAM" id="SSF53098">
    <property type="entry name" value="Ribonuclease H-like"/>
    <property type="match status" value="1"/>
</dbReference>
<keyword evidence="10" id="KW-0411">Iron-sulfur</keyword>
<evidence type="ECO:0000256" key="13">
    <source>
        <dbReference type="RuleBase" id="RU000442"/>
    </source>
</evidence>
<evidence type="ECO:0000256" key="8">
    <source>
        <dbReference type="ARBA" id="ARBA00022932"/>
    </source>
</evidence>
<dbReference type="InterPro" id="IPR042087">
    <property type="entry name" value="DNA_pol_B_thumb"/>
</dbReference>
<dbReference type="STRING" id="174720.A0A0N5C422"/>
<sequence length="1306" mass="151890">MTNNITSVSIRNVVCDYYMDWPCIYTKHEIKKGSKQKVPVIRIFGISNEGYKAVAHIHGVLPYIIIKVGDVPESQATDNIYKVCTKIINTNKNQWIRDKDITEHINRIEFFESKSIYGYYKTMEMFAKIYFYNPILCSNVFYSFQRMSDSNFDFQPYNGTMPFINRFFVDYNIFGMDMVDFQSVYYRPNKHCIFKNGSKRIESDDSFLPPSRVSRIQRTAYEGIEFDVNAHSILNRKKFVENVRNPGIDAIWKEEEERCRIRGTTIPELTKVDQIKKLVVESEKEDMETFGDIIRRIRRVVGSNLNETLMNGTMIEPSQVPDEVLASQEIDNIRVPSPSLVPIVQQSDTEEEEEDDNKVNFEEIIEQKFDEPKLGFDQNVYNIEDRDQPREWEVLRIIDEKDPKKLITFDDNFDDYYTYTNKPKARGFDEIFKYGVVITPDGELESEKSNQTEVFGNITFANESIREKRFENMEVQVKDETKNLLFKHDNSKFLIKNLSLMTMELIASSKSKKYSDPETDEIVALSLCLYNDSCIETEKPDHQICLVNKNLFKDYEDKIKLDYVRLCANETHILQFTMTIVKTRDPDIIAGYEMTRESWGYFIERCKARKLKVISKLSKVETKEDPNYSYIENKALPEGRIPLNIWKIIWKDYNLRSFDLHTVVYELLSKKLQKIPFDKISSLNTLSFPIRKQIIKNLHTRNLYNMKILSHTGTIITTSEMAKVYGIQFLEAITRGSQFRVESMLYRQCLKENYVGPSVSVHNRVKMPSPETFPLVMEPISGIYREPILVLDFQSLYPSMCMAYNYCFSTCLGKINEWGSFIDNYCDGKLLDLQVGALRYRPKMEDIIEIQNIRKNFHVSPIGSVFVKENIRKGVVPTLLEELLSTRQMIKRMMKLYKDDKHLYKILDARQLSLKLLANVTYGYTAANFSGKMPCFNVADAIVSSGRCTLERAVKTIEEKCRDLWSNGLEVVYGDTDSVFVHVRGGCSLEKAIEIGNEVARRITKENPPPVVLKFEKVMNPCVLLSKKRYVGYSYESVDQIEPKFDAKGIECVRRDNCPFVSKEIEKFLKVLFDKNMVEALSYLKSRLLKIDRIPFNQFIISGTFRGEYSQRAVVPSKKIMEERASIHQRCVPLVGSRIQYVIKKPNYIDKVKKIRKNLTIIANVVEPEDFLRSNGMKLNYDYYVQNMLIPAINRITNLEEIDVVVDVPIYRRDVCDICENVDDSSSDERYGNMKSDCLLNLILKHREYTRTKKILLKKCGECIEAIELCNTACENYACGIKQLHIKVDAGLRETTPYTEVIVIDD</sequence>
<dbReference type="FunFam" id="1.10.287.690:FF:000002">
    <property type="entry name" value="DNA polymerase zeta"/>
    <property type="match status" value="1"/>
</dbReference>
<dbReference type="Pfam" id="PF03104">
    <property type="entry name" value="DNA_pol_B_exo1"/>
    <property type="match status" value="1"/>
</dbReference>
<keyword evidence="13" id="KW-0238">DNA-binding</keyword>
<dbReference type="GO" id="GO:0046872">
    <property type="term" value="F:metal ion binding"/>
    <property type="evidence" value="ECO:0007669"/>
    <property type="project" value="UniProtKB-KW"/>
</dbReference>
<keyword evidence="9" id="KW-0408">Iron</keyword>
<comment type="similarity">
    <text evidence="2 13">Belongs to the DNA polymerase type-B family.</text>
</comment>
<dbReference type="InterPro" id="IPR017964">
    <property type="entry name" value="DNA-dir_DNA_pol_B_CS"/>
</dbReference>
<dbReference type="InterPro" id="IPR012337">
    <property type="entry name" value="RNaseH-like_sf"/>
</dbReference>
<evidence type="ECO:0000256" key="7">
    <source>
        <dbReference type="ARBA" id="ARBA00022833"/>
    </source>
</evidence>
<feature type="domain" description="DNA polymerase zeta catalytic subunit N-terminal" evidence="17">
    <location>
        <begin position="8"/>
        <end position="58"/>
    </location>
</feature>
<evidence type="ECO:0000256" key="12">
    <source>
        <dbReference type="ARBA" id="ARBA00049244"/>
    </source>
</evidence>
<dbReference type="GO" id="GO:0005634">
    <property type="term" value="C:nucleus"/>
    <property type="evidence" value="ECO:0007669"/>
    <property type="project" value="TreeGrafter"/>
</dbReference>
<dbReference type="SUPFAM" id="SSF56672">
    <property type="entry name" value="DNA/RNA polymerases"/>
    <property type="match status" value="1"/>
</dbReference>
<dbReference type="Pfam" id="PF24065">
    <property type="entry name" value="REV3_N"/>
    <property type="match status" value="1"/>
</dbReference>
<keyword evidence="11" id="KW-0234">DNA repair</keyword>
<dbReference type="InterPro" id="IPR043502">
    <property type="entry name" value="DNA/RNA_pol_sf"/>
</dbReference>
<keyword evidence="4 13" id="KW-0548">Nucleotidyltransferase</keyword>
<organism evidence="18 19">
    <name type="scientific">Strongyloides papillosus</name>
    <name type="common">Intestinal threadworm</name>
    <dbReference type="NCBI Taxonomy" id="174720"/>
    <lineage>
        <taxon>Eukaryota</taxon>
        <taxon>Metazoa</taxon>
        <taxon>Ecdysozoa</taxon>
        <taxon>Nematoda</taxon>
        <taxon>Chromadorea</taxon>
        <taxon>Rhabditida</taxon>
        <taxon>Tylenchina</taxon>
        <taxon>Panagrolaimomorpha</taxon>
        <taxon>Strongyloidoidea</taxon>
        <taxon>Strongyloididae</taxon>
        <taxon>Strongyloides</taxon>
    </lineage>
</organism>
<dbReference type="InterPro" id="IPR006134">
    <property type="entry name" value="DNA-dir_DNA_pol_B_multi_dom"/>
</dbReference>
<evidence type="ECO:0000256" key="1">
    <source>
        <dbReference type="ARBA" id="ARBA00001966"/>
    </source>
</evidence>
<evidence type="ECO:0000259" key="17">
    <source>
        <dbReference type="Pfam" id="PF24065"/>
    </source>
</evidence>
<dbReference type="Proteomes" id="UP000046392">
    <property type="component" value="Unplaced"/>
</dbReference>
<evidence type="ECO:0000256" key="3">
    <source>
        <dbReference type="ARBA" id="ARBA00022679"/>
    </source>
</evidence>
<dbReference type="EC" id="2.7.7.7" evidence="13"/>
<name>A0A0N5C422_STREA</name>
<dbReference type="GO" id="GO:0042276">
    <property type="term" value="P:error-prone translesion synthesis"/>
    <property type="evidence" value="ECO:0007669"/>
    <property type="project" value="TreeGrafter"/>
</dbReference>
<keyword evidence="6" id="KW-0227">DNA damage</keyword>
<dbReference type="WBParaSite" id="SPAL_0001270500.1">
    <property type="protein sequence ID" value="SPAL_0001270500.1"/>
    <property type="gene ID" value="SPAL_0001270500"/>
</dbReference>
<evidence type="ECO:0000256" key="5">
    <source>
        <dbReference type="ARBA" id="ARBA00022723"/>
    </source>
</evidence>
<dbReference type="InterPro" id="IPR030559">
    <property type="entry name" value="PolZ_Rev3"/>
</dbReference>
<dbReference type="GO" id="GO:0003887">
    <property type="term" value="F:DNA-directed DNA polymerase activity"/>
    <property type="evidence" value="ECO:0007669"/>
    <property type="project" value="UniProtKB-KW"/>
</dbReference>
<evidence type="ECO:0000259" key="15">
    <source>
        <dbReference type="Pfam" id="PF03104"/>
    </source>
</evidence>
<dbReference type="GO" id="GO:0016035">
    <property type="term" value="C:zeta DNA polymerase complex"/>
    <property type="evidence" value="ECO:0007669"/>
    <property type="project" value="InterPro"/>
</dbReference>
<dbReference type="InterPro" id="IPR006133">
    <property type="entry name" value="DNA-dir_DNA_pol_B_exonuc"/>
</dbReference>
<dbReference type="Gene3D" id="1.10.287.690">
    <property type="entry name" value="Helix hairpin bin"/>
    <property type="match status" value="1"/>
</dbReference>
<dbReference type="Gene3D" id="3.30.342.10">
    <property type="entry name" value="DNA Polymerase, chain B, domain 1"/>
    <property type="match status" value="1"/>
</dbReference>
<dbReference type="GO" id="GO:0000166">
    <property type="term" value="F:nucleotide binding"/>
    <property type="evidence" value="ECO:0007669"/>
    <property type="project" value="InterPro"/>
</dbReference>
<comment type="catalytic activity">
    <reaction evidence="12 13">
        <text>DNA(n) + a 2'-deoxyribonucleoside 5'-triphosphate = DNA(n+1) + diphosphate</text>
        <dbReference type="Rhea" id="RHEA:22508"/>
        <dbReference type="Rhea" id="RHEA-COMP:17339"/>
        <dbReference type="Rhea" id="RHEA-COMP:17340"/>
        <dbReference type="ChEBI" id="CHEBI:33019"/>
        <dbReference type="ChEBI" id="CHEBI:61560"/>
        <dbReference type="ChEBI" id="CHEBI:173112"/>
        <dbReference type="EC" id="2.7.7.7"/>
    </reaction>
</comment>
<keyword evidence="8 13" id="KW-0239">DNA-directed DNA polymerase</keyword>
<dbReference type="PROSITE" id="PS00116">
    <property type="entry name" value="DNA_POLYMERASE_B"/>
    <property type="match status" value="1"/>
</dbReference>
<dbReference type="InterPro" id="IPR056447">
    <property type="entry name" value="REV3_N"/>
</dbReference>
<dbReference type="GO" id="GO:0000724">
    <property type="term" value="P:double-strand break repair via homologous recombination"/>
    <property type="evidence" value="ECO:0007669"/>
    <property type="project" value="TreeGrafter"/>
</dbReference>
<evidence type="ECO:0000256" key="2">
    <source>
        <dbReference type="ARBA" id="ARBA00005755"/>
    </source>
</evidence>
<feature type="domain" description="DNA-directed DNA polymerase family B exonuclease" evidence="15">
    <location>
        <begin position="466"/>
        <end position="663"/>
    </location>
</feature>
<keyword evidence="5" id="KW-0479">Metal-binding</keyword>
<evidence type="ECO:0000256" key="9">
    <source>
        <dbReference type="ARBA" id="ARBA00023004"/>
    </source>
</evidence>
<dbReference type="PANTHER" id="PTHR45812:SF1">
    <property type="entry name" value="DNA POLYMERASE ZETA CATALYTIC SUBUNIT"/>
    <property type="match status" value="1"/>
</dbReference>
<dbReference type="InterPro" id="IPR036397">
    <property type="entry name" value="RNaseH_sf"/>
</dbReference>
<reference evidence="19" key="1">
    <citation type="submission" date="2017-02" db="UniProtKB">
        <authorList>
            <consortium name="WormBaseParasite"/>
        </authorList>
    </citation>
    <scope>IDENTIFICATION</scope>
</reference>
<proteinExistence type="inferred from homology"/>
<dbReference type="InterPro" id="IPR023211">
    <property type="entry name" value="DNA_pol_palm_dom_sf"/>
</dbReference>
<comment type="cofactor">
    <cofactor evidence="1">
        <name>[4Fe-4S] cluster</name>
        <dbReference type="ChEBI" id="CHEBI:49883"/>
    </cofactor>
</comment>
<feature type="domain" description="DNA-directed DNA polymerase family B multifunctional" evidence="14">
    <location>
        <begin position="729"/>
        <end position="1197"/>
    </location>
</feature>
<keyword evidence="13" id="KW-0235">DNA replication</keyword>
<dbReference type="SMART" id="SM00486">
    <property type="entry name" value="POLBc"/>
    <property type="match status" value="1"/>
</dbReference>
<evidence type="ECO:0000256" key="10">
    <source>
        <dbReference type="ARBA" id="ARBA00023014"/>
    </source>
</evidence>
<dbReference type="Gene3D" id="3.30.420.10">
    <property type="entry name" value="Ribonuclease H-like superfamily/Ribonuclease H"/>
    <property type="match status" value="1"/>
</dbReference>
<dbReference type="GO" id="GO:0006260">
    <property type="term" value="P:DNA replication"/>
    <property type="evidence" value="ECO:0007669"/>
    <property type="project" value="UniProtKB-KW"/>
</dbReference>
<evidence type="ECO:0000313" key="18">
    <source>
        <dbReference type="Proteomes" id="UP000046392"/>
    </source>
</evidence>
<evidence type="ECO:0000259" key="14">
    <source>
        <dbReference type="Pfam" id="PF00136"/>
    </source>
</evidence>
<dbReference type="GO" id="GO:0051536">
    <property type="term" value="F:iron-sulfur cluster binding"/>
    <property type="evidence" value="ECO:0007669"/>
    <property type="project" value="UniProtKB-KW"/>
</dbReference>
<evidence type="ECO:0000256" key="6">
    <source>
        <dbReference type="ARBA" id="ARBA00022763"/>
    </source>
</evidence>
<keyword evidence="3 13" id="KW-0808">Transferase</keyword>
<keyword evidence="7" id="KW-0862">Zinc</keyword>
<dbReference type="InterPro" id="IPR056435">
    <property type="entry name" value="DPOD/Z_N"/>
</dbReference>
<feature type="domain" description="DNA polymerase delta/zeta catalytic subunit N-terminal" evidence="16">
    <location>
        <begin position="59"/>
        <end position="137"/>
    </location>
</feature>
<keyword evidence="18" id="KW-1185">Reference proteome</keyword>
<dbReference type="Gene3D" id="3.90.1600.10">
    <property type="entry name" value="Palm domain of DNA polymerase"/>
    <property type="match status" value="1"/>
</dbReference>
<dbReference type="Pfam" id="PF24055">
    <property type="entry name" value="POL3_N"/>
    <property type="match status" value="1"/>
</dbReference>
<dbReference type="GO" id="GO:0003677">
    <property type="term" value="F:DNA binding"/>
    <property type="evidence" value="ECO:0007669"/>
    <property type="project" value="UniProtKB-KW"/>
</dbReference>
<evidence type="ECO:0000259" key="16">
    <source>
        <dbReference type="Pfam" id="PF24055"/>
    </source>
</evidence>
<dbReference type="Pfam" id="PF00136">
    <property type="entry name" value="DNA_pol_B"/>
    <property type="match status" value="1"/>
</dbReference>
<evidence type="ECO:0000256" key="4">
    <source>
        <dbReference type="ARBA" id="ARBA00022695"/>
    </source>
</evidence>
<accession>A0A0N5C422</accession>